<keyword evidence="1" id="KW-0812">Transmembrane</keyword>
<evidence type="ECO:0000313" key="2">
    <source>
        <dbReference type="EMBL" id="MFB9209470.1"/>
    </source>
</evidence>
<comment type="caution">
    <text evidence="2">The sequence shown here is derived from an EMBL/GenBank/DDBJ whole genome shotgun (WGS) entry which is preliminary data.</text>
</comment>
<keyword evidence="3" id="KW-1185">Reference proteome</keyword>
<feature type="transmembrane region" description="Helical" evidence="1">
    <location>
        <begin position="21"/>
        <end position="43"/>
    </location>
</feature>
<proteinExistence type="predicted"/>
<reference evidence="2 3" key="1">
    <citation type="submission" date="2024-09" db="EMBL/GenBank/DDBJ databases">
        <authorList>
            <person name="Sun Q."/>
            <person name="Mori K."/>
        </authorList>
    </citation>
    <scope>NUCLEOTIDE SEQUENCE [LARGE SCALE GENOMIC DNA]</scope>
    <source>
        <strain evidence="2 3">CCM 3426</strain>
    </source>
</reference>
<keyword evidence="1" id="KW-0472">Membrane</keyword>
<evidence type="ECO:0000313" key="3">
    <source>
        <dbReference type="Proteomes" id="UP001589647"/>
    </source>
</evidence>
<dbReference type="RefSeq" id="WP_189648257.1">
    <property type="nucleotide sequence ID" value="NZ_BMRC01000006.1"/>
</dbReference>
<sequence>MSLSEGLPAPPKGWWTFRGRAAHTLTTVRALLFSVVAVTYNLVLPFAG</sequence>
<accession>A0ABV5IZV3</accession>
<organism evidence="2 3">
    <name type="scientific">Nonomuraea spiralis</name>
    <dbReference type="NCBI Taxonomy" id="46182"/>
    <lineage>
        <taxon>Bacteria</taxon>
        <taxon>Bacillati</taxon>
        <taxon>Actinomycetota</taxon>
        <taxon>Actinomycetes</taxon>
        <taxon>Streptosporangiales</taxon>
        <taxon>Streptosporangiaceae</taxon>
        <taxon>Nonomuraea</taxon>
    </lineage>
</organism>
<gene>
    <name evidence="2" type="ORF">ACFFV7_50375</name>
</gene>
<dbReference type="Proteomes" id="UP001589647">
    <property type="component" value="Unassembled WGS sequence"/>
</dbReference>
<evidence type="ECO:0000256" key="1">
    <source>
        <dbReference type="SAM" id="Phobius"/>
    </source>
</evidence>
<name>A0ABV5IZV3_9ACTN</name>
<dbReference type="EMBL" id="JBHMEI010000104">
    <property type="protein sequence ID" value="MFB9209470.1"/>
    <property type="molecule type" value="Genomic_DNA"/>
</dbReference>
<keyword evidence="1" id="KW-1133">Transmembrane helix</keyword>
<protein>
    <submittedName>
        <fullName evidence="2">Uncharacterized protein</fullName>
    </submittedName>
</protein>